<dbReference type="InterPro" id="IPR036318">
    <property type="entry name" value="FAD-bd_PCMH-like_sf"/>
</dbReference>
<evidence type="ECO:0000313" key="7">
    <source>
        <dbReference type="EMBL" id="MBB5996960.1"/>
    </source>
</evidence>
<evidence type="ECO:0000256" key="4">
    <source>
        <dbReference type="ARBA" id="ARBA00022827"/>
    </source>
</evidence>
<gene>
    <name evidence="7" type="ORF">HNR25_000711</name>
</gene>
<dbReference type="SUPFAM" id="SSF56176">
    <property type="entry name" value="FAD-binding/transporter-associated domain-like"/>
    <property type="match status" value="1"/>
</dbReference>
<protein>
    <submittedName>
        <fullName evidence="7">FAD/FMN-containing dehydrogenase</fullName>
    </submittedName>
</protein>
<evidence type="ECO:0000313" key="8">
    <source>
        <dbReference type="Proteomes" id="UP000578077"/>
    </source>
</evidence>
<dbReference type="InterPro" id="IPR016167">
    <property type="entry name" value="FAD-bd_PCMH_sub1"/>
</dbReference>
<comment type="caution">
    <text evidence="7">The sequence shown here is derived from an EMBL/GenBank/DDBJ whole genome shotgun (WGS) entry which is preliminary data.</text>
</comment>
<dbReference type="InterPro" id="IPR016169">
    <property type="entry name" value="FAD-bd_PCMH_sub2"/>
</dbReference>
<dbReference type="GO" id="GO:0071949">
    <property type="term" value="F:FAD binding"/>
    <property type="evidence" value="ECO:0007669"/>
    <property type="project" value="InterPro"/>
</dbReference>
<evidence type="ECO:0000259" key="6">
    <source>
        <dbReference type="PROSITE" id="PS51387"/>
    </source>
</evidence>
<dbReference type="Gene3D" id="3.30.43.10">
    <property type="entry name" value="Uridine Diphospho-n-acetylenolpyruvylglucosamine Reductase, domain 2"/>
    <property type="match status" value="1"/>
</dbReference>
<dbReference type="EMBL" id="JACHLY010000001">
    <property type="protein sequence ID" value="MBB5996960.1"/>
    <property type="molecule type" value="Genomic_DNA"/>
</dbReference>
<keyword evidence="3" id="KW-0285">Flavoprotein</keyword>
<comment type="similarity">
    <text evidence="2">Belongs to the oxygen-dependent FAD-linked oxidoreductase family.</text>
</comment>
<name>A0A841E8W5_9ACTN</name>
<dbReference type="PANTHER" id="PTHR42973">
    <property type="entry name" value="BINDING OXIDOREDUCTASE, PUTATIVE (AFU_ORTHOLOGUE AFUA_1G17690)-RELATED"/>
    <property type="match status" value="1"/>
</dbReference>
<keyword evidence="4" id="KW-0274">FAD</keyword>
<dbReference type="InterPro" id="IPR006094">
    <property type="entry name" value="Oxid_FAD_bind_N"/>
</dbReference>
<evidence type="ECO:0000256" key="1">
    <source>
        <dbReference type="ARBA" id="ARBA00001974"/>
    </source>
</evidence>
<proteinExistence type="inferred from homology"/>
<accession>A0A841E8W5</accession>
<organism evidence="7 8">
    <name type="scientific">Streptomonospora salina</name>
    <dbReference type="NCBI Taxonomy" id="104205"/>
    <lineage>
        <taxon>Bacteria</taxon>
        <taxon>Bacillati</taxon>
        <taxon>Actinomycetota</taxon>
        <taxon>Actinomycetes</taxon>
        <taxon>Streptosporangiales</taxon>
        <taxon>Nocardiopsidaceae</taxon>
        <taxon>Streptomonospora</taxon>
    </lineage>
</organism>
<feature type="domain" description="FAD-binding PCMH-type" evidence="6">
    <location>
        <begin position="43"/>
        <end position="209"/>
    </location>
</feature>
<dbReference type="AlphaFoldDB" id="A0A841E8W5"/>
<evidence type="ECO:0000256" key="2">
    <source>
        <dbReference type="ARBA" id="ARBA00005466"/>
    </source>
</evidence>
<dbReference type="Gene3D" id="3.30.465.10">
    <property type="match status" value="1"/>
</dbReference>
<comment type="cofactor">
    <cofactor evidence="1">
        <name>FAD</name>
        <dbReference type="ChEBI" id="CHEBI:57692"/>
    </cofactor>
</comment>
<reference evidence="7 8" key="1">
    <citation type="submission" date="2020-08" db="EMBL/GenBank/DDBJ databases">
        <title>Sequencing the genomes of 1000 actinobacteria strains.</title>
        <authorList>
            <person name="Klenk H.-P."/>
        </authorList>
    </citation>
    <scope>NUCLEOTIDE SEQUENCE [LARGE SCALE GENOMIC DNA]</scope>
    <source>
        <strain evidence="7 8">DSM 44593</strain>
    </source>
</reference>
<sequence>MTSSVDPIRELARQLAERWGSNRVHLHGDREYAEASRLWNAAVAVRPALVVRPRSSAEAATAVTLARESGVGLSVRGGGHDWAGRALREEGLVLDLEHLRDVHISGDTALFGGGSRAADVVTAAAPHGMNLATGTAGVVGMAGLSLAGGYGPLTGTAGLAADNLLGAEVVLADGSLVSTDDDPELLWALRGGGGNFGVVTSMRVRLHSDRGLVGGTIVFDRHEAQTVLARYAELIDGAPDGLNVLIEMTWMPDIGACLLAVPTWSGPPQEADTALAAVERLGTPVANTLAPTSQKELLAQFDQHVPNGMHWDIRTRTVATLTPELIGLLSARMEARPGPGAGIGLRPLHGAAARVGTDDTAFGQRESHVVLEISAGRGPDEDPEPYRKWVDGVSTDVAPHALPGGYPNFLAPGQHEQIAHAYGTHADRLVAAKDAYDPDRVFTATPLPLPDVPA</sequence>
<dbReference type="Proteomes" id="UP000578077">
    <property type="component" value="Unassembled WGS sequence"/>
</dbReference>
<dbReference type="PROSITE" id="PS51387">
    <property type="entry name" value="FAD_PCMH"/>
    <property type="match status" value="1"/>
</dbReference>
<evidence type="ECO:0000256" key="5">
    <source>
        <dbReference type="ARBA" id="ARBA00023002"/>
    </source>
</evidence>
<dbReference type="PANTHER" id="PTHR42973:SF39">
    <property type="entry name" value="FAD-BINDING PCMH-TYPE DOMAIN-CONTAINING PROTEIN"/>
    <property type="match status" value="1"/>
</dbReference>
<keyword evidence="8" id="KW-1185">Reference proteome</keyword>
<evidence type="ECO:0000256" key="3">
    <source>
        <dbReference type="ARBA" id="ARBA00022630"/>
    </source>
</evidence>
<dbReference type="Pfam" id="PF01565">
    <property type="entry name" value="FAD_binding_4"/>
    <property type="match status" value="1"/>
</dbReference>
<dbReference type="InterPro" id="IPR016166">
    <property type="entry name" value="FAD-bd_PCMH"/>
</dbReference>
<dbReference type="RefSeq" id="WP_221457426.1">
    <property type="nucleotide sequence ID" value="NZ_BAABKT010000003.1"/>
</dbReference>
<dbReference type="GO" id="GO:0016491">
    <property type="term" value="F:oxidoreductase activity"/>
    <property type="evidence" value="ECO:0007669"/>
    <property type="project" value="UniProtKB-KW"/>
</dbReference>
<dbReference type="InterPro" id="IPR050416">
    <property type="entry name" value="FAD-linked_Oxidoreductase"/>
</dbReference>
<keyword evidence="5" id="KW-0560">Oxidoreductase</keyword>
<dbReference type="Gene3D" id="3.40.462.20">
    <property type="match status" value="1"/>
</dbReference>